<evidence type="ECO:0000256" key="1">
    <source>
        <dbReference type="SAM" id="MobiDB-lite"/>
    </source>
</evidence>
<proteinExistence type="predicted"/>
<keyword evidence="3" id="KW-1185">Reference proteome</keyword>
<gene>
    <name evidence="2" type="ORF">FKW44_006428</name>
</gene>
<dbReference type="EMBL" id="CP045893">
    <property type="protein sequence ID" value="QQP53814.1"/>
    <property type="molecule type" value="Genomic_DNA"/>
</dbReference>
<feature type="compositionally biased region" description="Polar residues" evidence="1">
    <location>
        <begin position="8"/>
        <end position="21"/>
    </location>
</feature>
<dbReference type="Proteomes" id="UP000595437">
    <property type="component" value="Chromosome 4"/>
</dbReference>
<evidence type="ECO:0000313" key="3">
    <source>
        <dbReference type="Proteomes" id="UP000595437"/>
    </source>
</evidence>
<feature type="region of interest" description="Disordered" evidence="1">
    <location>
        <begin position="1"/>
        <end position="21"/>
    </location>
</feature>
<dbReference type="AlphaFoldDB" id="A0A7T8KDE2"/>
<reference evidence="3" key="1">
    <citation type="submission" date="2021-01" db="EMBL/GenBank/DDBJ databases">
        <title>Caligus Genome Assembly.</title>
        <authorList>
            <person name="Gallardo-Escarate C."/>
        </authorList>
    </citation>
    <scope>NUCLEOTIDE SEQUENCE [LARGE SCALE GENOMIC DNA]</scope>
</reference>
<protein>
    <submittedName>
        <fullName evidence="2">Uncharacterized protein</fullName>
    </submittedName>
</protein>
<sequence>MRFRDATLGTSRSISNDGTQCSGQESLMILKEKRPMWSLKLNCAITGSIAQISPHIPDTPFEAIVADYCEIKGNYYLVVADRLYQDGLR</sequence>
<organism evidence="2 3">
    <name type="scientific">Caligus rogercresseyi</name>
    <name type="common">Sea louse</name>
    <dbReference type="NCBI Taxonomy" id="217165"/>
    <lineage>
        <taxon>Eukaryota</taxon>
        <taxon>Metazoa</taxon>
        <taxon>Ecdysozoa</taxon>
        <taxon>Arthropoda</taxon>
        <taxon>Crustacea</taxon>
        <taxon>Multicrustacea</taxon>
        <taxon>Hexanauplia</taxon>
        <taxon>Copepoda</taxon>
        <taxon>Siphonostomatoida</taxon>
        <taxon>Caligidae</taxon>
        <taxon>Caligus</taxon>
    </lineage>
</organism>
<evidence type="ECO:0000313" key="2">
    <source>
        <dbReference type="EMBL" id="QQP53814.1"/>
    </source>
</evidence>
<name>A0A7T8KDE2_CALRO</name>
<accession>A0A7T8KDE2</accession>